<dbReference type="Pfam" id="PF04143">
    <property type="entry name" value="Sulf_transp"/>
    <property type="match status" value="1"/>
</dbReference>
<feature type="transmembrane region" description="Helical" evidence="2">
    <location>
        <begin position="36"/>
        <end position="54"/>
    </location>
</feature>
<feature type="transmembrane region" description="Helical" evidence="2">
    <location>
        <begin position="66"/>
        <end position="91"/>
    </location>
</feature>
<dbReference type="AlphaFoldDB" id="A0A5B9MGK7"/>
<organism evidence="3 4">
    <name type="scientific">Stieleria maiorica</name>
    <dbReference type="NCBI Taxonomy" id="2795974"/>
    <lineage>
        <taxon>Bacteria</taxon>
        <taxon>Pseudomonadati</taxon>
        <taxon>Planctomycetota</taxon>
        <taxon>Planctomycetia</taxon>
        <taxon>Pirellulales</taxon>
        <taxon>Pirellulaceae</taxon>
        <taxon>Stieleria</taxon>
    </lineage>
</organism>
<keyword evidence="2" id="KW-0472">Membrane</keyword>
<name>A0A5B9MGK7_9BACT</name>
<feature type="transmembrane region" description="Helical" evidence="2">
    <location>
        <begin position="183"/>
        <end position="203"/>
    </location>
</feature>
<evidence type="ECO:0000313" key="4">
    <source>
        <dbReference type="Proteomes" id="UP000321353"/>
    </source>
</evidence>
<evidence type="ECO:0000256" key="2">
    <source>
        <dbReference type="SAM" id="Phobius"/>
    </source>
</evidence>
<protein>
    <submittedName>
        <fullName evidence="3">Putative inner membrane protein</fullName>
    </submittedName>
</protein>
<dbReference type="InterPro" id="IPR007272">
    <property type="entry name" value="Sulf_transp_TsuA/YedE"/>
</dbReference>
<feature type="transmembrane region" description="Helical" evidence="2">
    <location>
        <begin position="111"/>
        <end position="134"/>
    </location>
</feature>
<keyword evidence="2" id="KW-1133">Transmembrane helix</keyword>
<evidence type="ECO:0000313" key="3">
    <source>
        <dbReference type="EMBL" id="QEF99246.1"/>
    </source>
</evidence>
<dbReference type="Proteomes" id="UP000321353">
    <property type="component" value="Chromosome"/>
</dbReference>
<dbReference type="RefSeq" id="WP_147868672.1">
    <property type="nucleotide sequence ID" value="NZ_CP036264.1"/>
</dbReference>
<feature type="transmembrane region" description="Helical" evidence="2">
    <location>
        <begin position="141"/>
        <end position="163"/>
    </location>
</feature>
<dbReference type="EMBL" id="CP036264">
    <property type="protein sequence ID" value="QEF99246.1"/>
    <property type="molecule type" value="Genomic_DNA"/>
</dbReference>
<feature type="compositionally biased region" description="Polar residues" evidence="1">
    <location>
        <begin position="1"/>
        <end position="14"/>
    </location>
</feature>
<proteinExistence type="predicted"/>
<keyword evidence="4" id="KW-1185">Reference proteome</keyword>
<evidence type="ECO:0000256" key="1">
    <source>
        <dbReference type="SAM" id="MobiDB-lite"/>
    </source>
</evidence>
<reference evidence="3 4" key="1">
    <citation type="submission" date="2019-02" db="EMBL/GenBank/DDBJ databases">
        <title>Planctomycetal bacteria perform biofilm scaping via a novel small molecule.</title>
        <authorList>
            <person name="Jeske O."/>
            <person name="Boedeker C."/>
            <person name="Wiegand S."/>
            <person name="Breitling P."/>
            <person name="Kallscheuer N."/>
            <person name="Jogler M."/>
            <person name="Rohde M."/>
            <person name="Petersen J."/>
            <person name="Medema M.H."/>
            <person name="Surup F."/>
            <person name="Jogler C."/>
        </authorList>
    </citation>
    <scope>NUCLEOTIDE SEQUENCE [LARGE SCALE GENOMIC DNA]</scope>
    <source>
        <strain evidence="3 4">Mal15</strain>
    </source>
</reference>
<accession>A0A5B9MGK7</accession>
<gene>
    <name evidence="3" type="ORF">Mal15_33080</name>
</gene>
<feature type="region of interest" description="Disordered" evidence="1">
    <location>
        <begin position="1"/>
        <end position="28"/>
    </location>
</feature>
<dbReference type="KEGG" id="smam:Mal15_33080"/>
<keyword evidence="2" id="KW-0812">Transmembrane</keyword>
<sequence length="209" mass="21988">MSTITDKSQDTATPHSEPHHEAQDENPVSVSAPTKSLMLGLLFGIIFGFLLQKGGVAKYHVLIGQLLLADFTVVKVMLSAVVVGMLGIYSLHRANLVEFHIKPTRLASNVIGGLLFGCGFALSAYCPGTGAAAVGQGNFDAIAMMAGMVAGSYVFAEASGWISRHLDPIGDKGKLTLMDLLPLGRTAITFGTAALLVVVLVVLEFTTTR</sequence>